<dbReference type="AlphaFoldDB" id="A2TNC9"/>
<protein>
    <submittedName>
        <fullName evidence="1">LtrM</fullName>
    </submittedName>
</protein>
<dbReference type="EMBL" id="U50902">
    <property type="protein sequence ID" value="ABN05651.1"/>
    <property type="molecule type" value="Genomic_DNA"/>
</dbReference>
<name>A2TNC9_LACLL</name>
<keyword evidence="1" id="KW-0614">Plasmid</keyword>
<accession>A2TNC9</accession>
<organism evidence="1">
    <name type="scientific">Lactococcus lactis subsp. lactis</name>
    <name type="common">Streptococcus lactis</name>
    <dbReference type="NCBI Taxonomy" id="1360"/>
    <lineage>
        <taxon>Bacteria</taxon>
        <taxon>Bacillati</taxon>
        <taxon>Bacillota</taxon>
        <taxon>Bacilli</taxon>
        <taxon>Lactobacillales</taxon>
        <taxon>Streptococcaceae</taxon>
        <taxon>Lactococcus</taxon>
    </lineage>
</organism>
<sequence length="589" mass="67840">MKQKQIKAIKKQIVEESAINVGYYESVIPAIIENIDPDTFYHLMGRSSGEWLLEAAKSNNRAEFQNILVSEAVKTMSYSEFKTIAHYFFSYQQTSKEIIAKPLEVTTHLFNQLQNESDEIFGSNNKADMEQTNEEKSNVDQSSLKIRFMINQAFLSRMQQDPTYMDHQYPELSKMISQSGNEHCQAILILSDSQQAYIKEALYFNNETPDPLVVQWDDLNDHSIYSSLGMALIEWYTDQDFSSGFVEDIPEGGTIYDLDSETYNIKGIESLLKFDYFSGECTSLATLKELGISLSPAALIGSLPLQDRSYDENTHLPYDWNDNTISGALEGYDYSIMTGADYFHLLPDDSVKIEGEICGKKDFNDNQIVIYDFHNPEEPFYFGESAIEAIHEIVSLLPFQDEMQDWDRKWDYNEWMSTIDQFLGKPQTIITDYHFDVTQKNILNDLRKAEDDFKQTMIENSPSEIFNQASQILYVSDALFELTGFIEDFNSGDYPEHTYSYEKQISALFDRYYSNPPHNGTELFIAAAERAWYDSSVNYEVGSDDKAYFMEDYVADYFELSPYLKAYEPKPVEITNDAPQHSQSKSHSI</sequence>
<reference evidence="1" key="2">
    <citation type="submission" date="2000-03" db="EMBL/GenBank/DDBJ databases">
        <authorList>
            <person name="Mills D.A."/>
        </authorList>
    </citation>
    <scope>NUCLEOTIDE SEQUENCE</scope>
    <source>
        <strain evidence="1">ML3</strain>
        <plasmid evidence="1">pRS01</plasmid>
    </source>
</reference>
<reference evidence="1" key="3">
    <citation type="submission" date="2007-03" db="EMBL/GenBank/DDBJ databases">
        <authorList>
            <person name="Manias D."/>
            <person name="Dunny G."/>
        </authorList>
    </citation>
    <scope>NUCLEOTIDE SEQUENCE</scope>
    <source>
        <strain evidence="1">ML3</strain>
        <plasmid evidence="1">pRS01</plasmid>
    </source>
</reference>
<reference evidence="1" key="1">
    <citation type="journal article" date="1996" name="J. Bacteriol.">
        <title>Splicing of a group II intron involved in the conjugative transfer of pRS01 in Lactococci.</title>
        <authorList>
            <person name="Mills D.A."/>
            <person name="McKay L.L."/>
            <person name="Dunny G.M."/>
        </authorList>
    </citation>
    <scope>NUCLEOTIDE SEQUENCE</scope>
    <source>
        <strain evidence="1">ML3</strain>
        <plasmid evidence="1">pRS01</plasmid>
    </source>
</reference>
<proteinExistence type="predicted"/>
<gene>
    <name evidence="1" type="primary">ltrM</name>
</gene>
<evidence type="ECO:0000313" key="1">
    <source>
        <dbReference type="EMBL" id="ABN05651.1"/>
    </source>
</evidence>
<geneLocation type="plasmid" evidence="1">
    <name>pRS01</name>
</geneLocation>